<proteinExistence type="predicted"/>
<dbReference type="Proteomes" id="UP000537729">
    <property type="component" value="Unassembled WGS sequence"/>
</dbReference>
<dbReference type="EMBL" id="JAAQWG010000004">
    <property type="protein sequence ID" value="NMY07566.1"/>
    <property type="molecule type" value="Genomic_DNA"/>
</dbReference>
<sequence>MTPGQILAAILLAMAVSAAGTWQVQDWRMGKKLAEQAGLHKDDLAAITNAAADQARDETDKRLALEQQLASQDQQHTRELSDAQRNQAVLRDRLATSDVRLSVLLDAADSASGCNVPATPGAVGVVHRAARAQLDPAHAQRILAITGDGDQGLIALRACQAYVRAIAPDSAPSATAGSP</sequence>
<evidence type="ECO:0000313" key="2">
    <source>
        <dbReference type="Proteomes" id="UP000537729"/>
    </source>
</evidence>
<name>A0A7Y1F751_PSEVE</name>
<dbReference type="InterPro" id="IPR004929">
    <property type="entry name" value="I-spanin"/>
</dbReference>
<organism evidence="1 2">
    <name type="scientific">Pseudomonas veronii</name>
    <dbReference type="NCBI Taxonomy" id="76761"/>
    <lineage>
        <taxon>Bacteria</taxon>
        <taxon>Pseudomonadati</taxon>
        <taxon>Pseudomonadota</taxon>
        <taxon>Gammaproteobacteria</taxon>
        <taxon>Pseudomonadales</taxon>
        <taxon>Pseudomonadaceae</taxon>
        <taxon>Pseudomonas</taxon>
    </lineage>
</organism>
<comment type="caution">
    <text evidence="1">The sequence shown here is derived from an EMBL/GenBank/DDBJ whole genome shotgun (WGS) entry which is preliminary data.</text>
</comment>
<accession>A0A7Y1F751</accession>
<dbReference type="Pfam" id="PF03245">
    <property type="entry name" value="Phage_lysis"/>
    <property type="match status" value="1"/>
</dbReference>
<gene>
    <name evidence="1" type="ORF">HBO38_03730</name>
</gene>
<dbReference type="AlphaFoldDB" id="A0A7Y1F751"/>
<evidence type="ECO:0000313" key="1">
    <source>
        <dbReference type="EMBL" id="NMY07566.1"/>
    </source>
</evidence>
<reference evidence="1 2" key="1">
    <citation type="journal article" date="2020" name="Front. Microbiol.">
        <title>Genetic Organization of the aprX-lipA2 Operon Affects the Proteolytic Potential of Pseudomonas Species in Milk.</title>
        <authorList>
            <person name="Maier C."/>
            <person name="Huptas C."/>
            <person name="von Neubeck M."/>
            <person name="Scherer S."/>
            <person name="Wenning M."/>
            <person name="Lucking G."/>
        </authorList>
    </citation>
    <scope>NUCLEOTIDE SEQUENCE [LARGE SCALE GENOMIC DNA]</scope>
    <source>
        <strain evidence="1 2">DSM 16272</strain>
    </source>
</reference>
<dbReference type="GO" id="GO:0044659">
    <property type="term" value="P:viral release from host cell by cytolysis"/>
    <property type="evidence" value="ECO:0007669"/>
    <property type="project" value="InterPro"/>
</dbReference>
<protein>
    <submittedName>
        <fullName evidence="1">Lysis protein</fullName>
    </submittedName>
</protein>
<dbReference type="RefSeq" id="WP_169883718.1">
    <property type="nucleotide sequence ID" value="NZ_JAAQWG010000004.1"/>
</dbReference>